<evidence type="ECO:0000313" key="2">
    <source>
        <dbReference type="EMBL" id="MEZ6852749.1"/>
    </source>
</evidence>
<keyword evidence="1" id="KW-0472">Membrane</keyword>
<accession>A0ABV4JSY0</accession>
<keyword evidence="1" id="KW-0812">Transmembrane</keyword>
<organism evidence="2 3">
    <name type="scientific">Halodesulfovibrio aestuarii</name>
    <dbReference type="NCBI Taxonomy" id="126333"/>
    <lineage>
        <taxon>Bacteria</taxon>
        <taxon>Pseudomonadati</taxon>
        <taxon>Thermodesulfobacteriota</taxon>
        <taxon>Desulfovibrionia</taxon>
        <taxon>Desulfovibrionales</taxon>
        <taxon>Desulfovibrionaceae</taxon>
        <taxon>Halodesulfovibrio</taxon>
    </lineage>
</organism>
<dbReference type="EMBL" id="JBFSOO010000003">
    <property type="protein sequence ID" value="MEZ6852749.1"/>
    <property type="molecule type" value="Genomic_DNA"/>
</dbReference>
<protein>
    <submittedName>
        <fullName evidence="2">Uncharacterized protein</fullName>
    </submittedName>
</protein>
<keyword evidence="1" id="KW-1133">Transmembrane helix</keyword>
<feature type="transmembrane region" description="Helical" evidence="1">
    <location>
        <begin position="60"/>
        <end position="82"/>
    </location>
</feature>
<reference evidence="2 3" key="1">
    <citation type="submission" date="2024-07" db="EMBL/GenBank/DDBJ databases">
        <title>Active virus-host system and metabolic interactions in a Lokiarchaeon culture.</title>
        <authorList>
            <person name="Ponce Toledo R.I."/>
            <person name="Rodrigues Oliveira T."/>
            <person name="Schleper C."/>
        </authorList>
    </citation>
    <scope>NUCLEOTIDE SEQUENCE [LARGE SCALE GENOMIC DNA]</scope>
    <source>
        <strain evidence="2 3">B35</strain>
    </source>
</reference>
<keyword evidence="3" id="KW-1185">Reference proteome</keyword>
<name>A0ABV4JSY0_9BACT</name>
<dbReference type="Proteomes" id="UP001568358">
    <property type="component" value="Unassembled WGS sequence"/>
</dbReference>
<gene>
    <name evidence="2" type="ORF">AB2Z07_04260</name>
</gene>
<feature type="transmembrane region" description="Helical" evidence="1">
    <location>
        <begin position="30"/>
        <end position="48"/>
    </location>
</feature>
<evidence type="ECO:0000313" key="3">
    <source>
        <dbReference type="Proteomes" id="UP001568358"/>
    </source>
</evidence>
<feature type="transmembrane region" description="Helical" evidence="1">
    <location>
        <begin position="94"/>
        <end position="113"/>
    </location>
</feature>
<dbReference type="RefSeq" id="WP_027362161.1">
    <property type="nucleotide sequence ID" value="NZ_CP192217.1"/>
</dbReference>
<evidence type="ECO:0000256" key="1">
    <source>
        <dbReference type="SAM" id="Phobius"/>
    </source>
</evidence>
<feature type="transmembrane region" description="Helical" evidence="1">
    <location>
        <begin position="7"/>
        <end position="24"/>
    </location>
</feature>
<comment type="caution">
    <text evidence="2">The sequence shown here is derived from an EMBL/GenBank/DDBJ whole genome shotgun (WGS) entry which is preliminary data.</text>
</comment>
<sequence length="123" mass="13600">MKEKYSLLLIFLFVVTPLVTITLLPANLWVLFNIVLFTIIIVISYNMENKKHAPGPLAQTGLLAGLLCFETLLWGCANFIFLNPAISSVTMWQTVGVLAASSLTAVFSFAILGKRLVQIQKEN</sequence>
<proteinExistence type="predicted"/>